<dbReference type="GO" id="GO:0016020">
    <property type="term" value="C:membrane"/>
    <property type="evidence" value="ECO:0007669"/>
    <property type="project" value="UniProtKB-SubCell"/>
</dbReference>
<evidence type="ECO:0000256" key="1">
    <source>
        <dbReference type="ARBA" id="ARBA00004141"/>
    </source>
</evidence>
<dbReference type="Gene3D" id="1.20.1740.10">
    <property type="entry name" value="Amino acid/polyamine transporter I"/>
    <property type="match status" value="1"/>
</dbReference>
<evidence type="ECO:0000313" key="9">
    <source>
        <dbReference type="EMBL" id="SMO39156.1"/>
    </source>
</evidence>
<feature type="transmembrane region" description="Helical" evidence="8">
    <location>
        <begin position="121"/>
        <end position="139"/>
    </location>
</feature>
<evidence type="ECO:0000313" key="10">
    <source>
        <dbReference type="Proteomes" id="UP000315636"/>
    </source>
</evidence>
<evidence type="ECO:0000256" key="5">
    <source>
        <dbReference type="ARBA" id="ARBA00022692"/>
    </source>
</evidence>
<dbReference type="InterPro" id="IPR004761">
    <property type="entry name" value="Spore_GerAB"/>
</dbReference>
<keyword evidence="3" id="KW-0813">Transport</keyword>
<dbReference type="PANTHER" id="PTHR34975:SF2">
    <property type="entry name" value="SPORE GERMINATION PROTEIN A2"/>
    <property type="match status" value="1"/>
</dbReference>
<dbReference type="OrthoDB" id="2446105at2"/>
<keyword evidence="7 8" id="KW-0472">Membrane</keyword>
<dbReference type="Pfam" id="PF03845">
    <property type="entry name" value="Spore_permease"/>
    <property type="match status" value="1"/>
</dbReference>
<evidence type="ECO:0000256" key="3">
    <source>
        <dbReference type="ARBA" id="ARBA00022448"/>
    </source>
</evidence>
<feature type="transmembrane region" description="Helical" evidence="8">
    <location>
        <begin position="195"/>
        <end position="212"/>
    </location>
</feature>
<feature type="transmembrane region" description="Helical" evidence="8">
    <location>
        <begin position="12"/>
        <end position="29"/>
    </location>
</feature>
<feature type="transmembrane region" description="Helical" evidence="8">
    <location>
        <begin position="146"/>
        <end position="165"/>
    </location>
</feature>
<protein>
    <submittedName>
        <fullName evidence="9">Spore germination protein (Amino acid permease)</fullName>
    </submittedName>
</protein>
<dbReference type="AlphaFoldDB" id="A0A521AWF0"/>
<name>A0A521AWF0_9BACL</name>
<feature type="transmembrane region" description="Helical" evidence="8">
    <location>
        <begin position="341"/>
        <end position="361"/>
    </location>
</feature>
<keyword evidence="5 8" id="KW-0812">Transmembrane</keyword>
<feature type="transmembrane region" description="Helical" evidence="8">
    <location>
        <begin position="82"/>
        <end position="109"/>
    </location>
</feature>
<accession>A0A521AWF0</accession>
<keyword evidence="6 8" id="KW-1133">Transmembrane helix</keyword>
<evidence type="ECO:0000256" key="7">
    <source>
        <dbReference type="ARBA" id="ARBA00023136"/>
    </source>
</evidence>
<feature type="transmembrane region" description="Helical" evidence="8">
    <location>
        <begin position="224"/>
        <end position="245"/>
    </location>
</feature>
<dbReference type="RefSeq" id="WP_142504070.1">
    <property type="nucleotide sequence ID" value="NZ_FXTI01000001.1"/>
</dbReference>
<dbReference type="Proteomes" id="UP000315636">
    <property type="component" value="Unassembled WGS sequence"/>
</dbReference>
<evidence type="ECO:0000256" key="8">
    <source>
        <dbReference type="SAM" id="Phobius"/>
    </source>
</evidence>
<feature type="transmembrane region" description="Helical" evidence="8">
    <location>
        <begin position="41"/>
        <end position="62"/>
    </location>
</feature>
<gene>
    <name evidence="9" type="ORF">SAMN06264849_101388</name>
</gene>
<reference evidence="9 10" key="1">
    <citation type="submission" date="2017-05" db="EMBL/GenBank/DDBJ databases">
        <authorList>
            <person name="Varghese N."/>
            <person name="Submissions S."/>
        </authorList>
    </citation>
    <scope>NUCLEOTIDE SEQUENCE [LARGE SCALE GENOMIC DNA]</scope>
    <source>
        <strain evidence="9 10">DSM 45474</strain>
    </source>
</reference>
<evidence type="ECO:0000256" key="6">
    <source>
        <dbReference type="ARBA" id="ARBA00022989"/>
    </source>
</evidence>
<keyword evidence="4" id="KW-0309">Germination</keyword>
<evidence type="ECO:0000256" key="4">
    <source>
        <dbReference type="ARBA" id="ARBA00022544"/>
    </source>
</evidence>
<dbReference type="NCBIfam" id="TIGR00912">
    <property type="entry name" value="2A0309"/>
    <property type="match status" value="1"/>
</dbReference>
<dbReference type="PANTHER" id="PTHR34975">
    <property type="entry name" value="SPORE GERMINATION PROTEIN A2"/>
    <property type="match status" value="1"/>
</dbReference>
<dbReference type="GO" id="GO:0009847">
    <property type="term" value="P:spore germination"/>
    <property type="evidence" value="ECO:0007669"/>
    <property type="project" value="InterPro"/>
</dbReference>
<feature type="transmembrane region" description="Helical" evidence="8">
    <location>
        <begin position="311"/>
        <end position="329"/>
    </location>
</feature>
<sequence length="373" mass="42030">MNNHTSHITQGQFLFIIFHTQIGVGILSLPYNVQETAKGDGWISVLIGGVAVQLLILMHWALNRRFPSQTLYDFLPHLTGKWIAKILTLTYSLFFTMLVVTVCTLYFGIIHHWMLPNTPLWVINGLMMLTAVYLVTGTLRHIGRLFVFVSGLSALLVIIATLAYMEPYTGINFNYIMPLGQIAGSLNLLKGANETFFSLMGFELALVLYPFVEGSHTDKLKATSLANMMVTMVYTFITLTSLIVFSPVEIRLIPSPIIYMLKAFKFELVERPDLLFITLWIVSVFTSVVSYLYAGTIGFAHLLNQKSHKKVVPWIALGIYLVSFIPQDPLDVEMVNQITSITGYIFVIGIPFILLSISYLFRKKEHPSKSGIF</sequence>
<keyword evidence="10" id="KW-1185">Reference proteome</keyword>
<proteinExistence type="inferred from homology"/>
<feature type="transmembrane region" description="Helical" evidence="8">
    <location>
        <begin position="274"/>
        <end position="299"/>
    </location>
</feature>
<evidence type="ECO:0000256" key="2">
    <source>
        <dbReference type="ARBA" id="ARBA00007998"/>
    </source>
</evidence>
<dbReference type="EMBL" id="FXTI01000001">
    <property type="protein sequence ID" value="SMO39156.1"/>
    <property type="molecule type" value="Genomic_DNA"/>
</dbReference>
<organism evidence="9 10">
    <name type="scientific">Melghirimyces algeriensis</name>
    <dbReference type="NCBI Taxonomy" id="910412"/>
    <lineage>
        <taxon>Bacteria</taxon>
        <taxon>Bacillati</taxon>
        <taxon>Bacillota</taxon>
        <taxon>Bacilli</taxon>
        <taxon>Bacillales</taxon>
        <taxon>Thermoactinomycetaceae</taxon>
        <taxon>Melghirimyces</taxon>
    </lineage>
</organism>
<comment type="subcellular location">
    <subcellularLocation>
        <location evidence="1">Membrane</location>
        <topology evidence="1">Multi-pass membrane protein</topology>
    </subcellularLocation>
</comment>
<comment type="similarity">
    <text evidence="2">Belongs to the amino acid-polyamine-organocation (APC) superfamily. Spore germination protein (SGP) (TC 2.A.3.9) family.</text>
</comment>